<protein>
    <submittedName>
        <fullName evidence="1">Uncharacterized protein</fullName>
    </submittedName>
</protein>
<evidence type="ECO:0000313" key="2">
    <source>
        <dbReference type="Proteomes" id="UP000706525"/>
    </source>
</evidence>
<keyword evidence="2" id="KW-1185">Reference proteome</keyword>
<name>A0ABN7ZDB8_9BURK</name>
<dbReference type="Proteomes" id="UP000706525">
    <property type="component" value="Unassembled WGS sequence"/>
</dbReference>
<reference evidence="1 2" key="1">
    <citation type="submission" date="2021-08" db="EMBL/GenBank/DDBJ databases">
        <authorList>
            <person name="Peeters C."/>
        </authorList>
    </citation>
    <scope>NUCLEOTIDE SEQUENCE [LARGE SCALE GENOMIC DNA]</scope>
    <source>
        <strain evidence="1 2">LMG 32289</strain>
    </source>
</reference>
<sequence>MMDFENSLSSPALTSPAGAARHAACLAAPVSFCHETSPAVALRILRTLQFVAGPILGDAGLSGALPGSTYGEQAILRGAVLHFEWTGPVSAASSGRHEPYLLYDERPHRLFVFVGTQRYLQLRGVTLADGLTWADAVAGPARPNGVAWLNPRAWRDWLFPVQARTRQARMVGEEVARRLAETPTIRIVPPARAPYLGILRARGLL</sequence>
<evidence type="ECO:0000313" key="1">
    <source>
        <dbReference type="EMBL" id="CAG9183950.1"/>
    </source>
</evidence>
<accession>A0ABN7ZDB8</accession>
<dbReference type="RefSeq" id="WP_223994095.1">
    <property type="nucleotide sequence ID" value="NZ_CAJZAG010000012.1"/>
</dbReference>
<comment type="caution">
    <text evidence="1">The sequence shown here is derived from an EMBL/GenBank/DDBJ whole genome shotgun (WGS) entry which is preliminary data.</text>
</comment>
<organism evidence="1 2">
    <name type="scientific">Cupriavidus pampae</name>
    <dbReference type="NCBI Taxonomy" id="659251"/>
    <lineage>
        <taxon>Bacteria</taxon>
        <taxon>Pseudomonadati</taxon>
        <taxon>Pseudomonadota</taxon>
        <taxon>Betaproteobacteria</taxon>
        <taxon>Burkholderiales</taxon>
        <taxon>Burkholderiaceae</taxon>
        <taxon>Cupriavidus</taxon>
    </lineage>
</organism>
<dbReference type="EMBL" id="CAJZAG010000012">
    <property type="protein sequence ID" value="CAG9183950.1"/>
    <property type="molecule type" value="Genomic_DNA"/>
</dbReference>
<gene>
    <name evidence="1" type="ORF">LMG32289_05470</name>
</gene>
<proteinExistence type="predicted"/>